<dbReference type="RefSeq" id="WP_135347225.1">
    <property type="nucleotide sequence ID" value="NZ_SRJD01000002.1"/>
</dbReference>
<dbReference type="SUPFAM" id="SSF161098">
    <property type="entry name" value="MetI-like"/>
    <property type="match status" value="1"/>
</dbReference>
<dbReference type="PANTHER" id="PTHR30193:SF37">
    <property type="entry name" value="INNER MEMBRANE ABC TRANSPORTER PERMEASE PROTEIN YCJO"/>
    <property type="match status" value="1"/>
</dbReference>
<feature type="domain" description="ABC transmembrane type-1" evidence="8">
    <location>
        <begin position="72"/>
        <end position="283"/>
    </location>
</feature>
<evidence type="ECO:0000256" key="3">
    <source>
        <dbReference type="ARBA" id="ARBA00022475"/>
    </source>
</evidence>
<dbReference type="InterPro" id="IPR000515">
    <property type="entry name" value="MetI-like"/>
</dbReference>
<dbReference type="InterPro" id="IPR035906">
    <property type="entry name" value="MetI-like_sf"/>
</dbReference>
<evidence type="ECO:0000256" key="1">
    <source>
        <dbReference type="ARBA" id="ARBA00004651"/>
    </source>
</evidence>
<keyword evidence="5 7" id="KW-1133">Transmembrane helix</keyword>
<evidence type="ECO:0000313" key="10">
    <source>
        <dbReference type="Proteomes" id="UP000298347"/>
    </source>
</evidence>
<dbReference type="Proteomes" id="UP000298347">
    <property type="component" value="Unassembled WGS sequence"/>
</dbReference>
<evidence type="ECO:0000256" key="4">
    <source>
        <dbReference type="ARBA" id="ARBA00022692"/>
    </source>
</evidence>
<dbReference type="AlphaFoldDB" id="A0A4Z0GR80"/>
<keyword evidence="2 7" id="KW-0813">Transport</keyword>
<dbReference type="GO" id="GO:0055085">
    <property type="term" value="P:transmembrane transport"/>
    <property type="evidence" value="ECO:0007669"/>
    <property type="project" value="InterPro"/>
</dbReference>
<dbReference type="Gene3D" id="1.10.3720.10">
    <property type="entry name" value="MetI-like"/>
    <property type="match status" value="1"/>
</dbReference>
<feature type="transmembrane region" description="Helical" evidence="7">
    <location>
        <begin position="216"/>
        <end position="242"/>
    </location>
</feature>
<dbReference type="EMBL" id="SRJD01000002">
    <property type="protein sequence ID" value="TGA99829.1"/>
    <property type="molecule type" value="Genomic_DNA"/>
</dbReference>
<feature type="transmembrane region" description="Helical" evidence="7">
    <location>
        <begin position="12"/>
        <end position="34"/>
    </location>
</feature>
<keyword evidence="4 7" id="KW-0812">Transmembrane</keyword>
<comment type="similarity">
    <text evidence="7">Belongs to the binding-protein-dependent transport system permease family.</text>
</comment>
<evidence type="ECO:0000256" key="5">
    <source>
        <dbReference type="ARBA" id="ARBA00022989"/>
    </source>
</evidence>
<feature type="transmembrane region" description="Helical" evidence="7">
    <location>
        <begin position="262"/>
        <end position="284"/>
    </location>
</feature>
<organism evidence="9 10">
    <name type="scientific">Sporolactobacillus shoreae</name>
    <dbReference type="NCBI Taxonomy" id="1465501"/>
    <lineage>
        <taxon>Bacteria</taxon>
        <taxon>Bacillati</taxon>
        <taxon>Bacillota</taxon>
        <taxon>Bacilli</taxon>
        <taxon>Bacillales</taxon>
        <taxon>Sporolactobacillaceae</taxon>
        <taxon>Sporolactobacillus</taxon>
    </lineage>
</organism>
<keyword evidence="3" id="KW-1003">Cell membrane</keyword>
<dbReference type="OrthoDB" id="9783714at2"/>
<feature type="transmembrane region" description="Helical" evidence="7">
    <location>
        <begin position="153"/>
        <end position="177"/>
    </location>
</feature>
<dbReference type="GO" id="GO:0005886">
    <property type="term" value="C:plasma membrane"/>
    <property type="evidence" value="ECO:0007669"/>
    <property type="project" value="UniProtKB-SubCell"/>
</dbReference>
<sequence length="296" mass="32993">MQTILKKQKISIVPIVLLLPALTLLAVFSIYPVFNAFFLSFYNKQMLAPGKTFIGLGNYIHLFQDAAFMNSLKVTVLYVGGSVLLQFLMGLIIASLLCVKDLKGRAIFRTLIILPYTLSELVVSLIWLRMLDPQSGVINYIISLFGAQPVNWLFHWALPVVILVNVWWGTTFSLLMFESAMQGIPQSLYEAAEVDGASVFQRFIYITLPALKYISLLVLIMITLYTINSFGIIFVLTAGGPVGATNVIGMYMWNNAFQSSDLGLGATISTIIFIVNIVITLIYIRGFGMSTMERRD</sequence>
<evidence type="ECO:0000256" key="7">
    <source>
        <dbReference type="RuleBase" id="RU363032"/>
    </source>
</evidence>
<keyword evidence="6 7" id="KW-0472">Membrane</keyword>
<dbReference type="PROSITE" id="PS50928">
    <property type="entry name" value="ABC_TM1"/>
    <property type="match status" value="1"/>
</dbReference>
<evidence type="ECO:0000259" key="8">
    <source>
        <dbReference type="PROSITE" id="PS50928"/>
    </source>
</evidence>
<comment type="caution">
    <text evidence="9">The sequence shown here is derived from an EMBL/GenBank/DDBJ whole genome shotgun (WGS) entry which is preliminary data.</text>
</comment>
<evidence type="ECO:0000313" key="9">
    <source>
        <dbReference type="EMBL" id="TGA99829.1"/>
    </source>
</evidence>
<dbReference type="PANTHER" id="PTHR30193">
    <property type="entry name" value="ABC TRANSPORTER PERMEASE PROTEIN"/>
    <property type="match status" value="1"/>
</dbReference>
<dbReference type="Pfam" id="PF00528">
    <property type="entry name" value="BPD_transp_1"/>
    <property type="match status" value="1"/>
</dbReference>
<accession>A0A4Z0GR80</accession>
<evidence type="ECO:0000256" key="2">
    <source>
        <dbReference type="ARBA" id="ARBA00022448"/>
    </source>
</evidence>
<keyword evidence="10" id="KW-1185">Reference proteome</keyword>
<feature type="transmembrane region" description="Helical" evidence="7">
    <location>
        <begin position="76"/>
        <end position="99"/>
    </location>
</feature>
<gene>
    <name evidence="9" type="ORF">E4665_02455</name>
</gene>
<dbReference type="CDD" id="cd06261">
    <property type="entry name" value="TM_PBP2"/>
    <property type="match status" value="1"/>
</dbReference>
<proteinExistence type="inferred from homology"/>
<evidence type="ECO:0000256" key="6">
    <source>
        <dbReference type="ARBA" id="ARBA00023136"/>
    </source>
</evidence>
<protein>
    <submittedName>
        <fullName evidence="9">Sugar ABC transporter permease</fullName>
    </submittedName>
</protein>
<dbReference type="InterPro" id="IPR051393">
    <property type="entry name" value="ABC_transporter_permease"/>
</dbReference>
<name>A0A4Z0GR80_9BACL</name>
<feature type="transmembrane region" description="Helical" evidence="7">
    <location>
        <begin position="106"/>
        <end position="128"/>
    </location>
</feature>
<reference evidence="9 10" key="1">
    <citation type="journal article" date="2015" name="Int. J. Syst. Evol. Microbiol.">
        <title>Sporolactobacillus shoreae sp. nov. and Sporolactobacillus spathodeae sp. nov., two spore-forming lactic acid bacteria isolated from tree barks in Thailand.</title>
        <authorList>
            <person name="Thamacharoensuk T."/>
            <person name="Kitahara M."/>
            <person name="Ohkuma M."/>
            <person name="Thongchul N."/>
            <person name="Tanasupawat S."/>
        </authorList>
    </citation>
    <scope>NUCLEOTIDE SEQUENCE [LARGE SCALE GENOMIC DNA]</scope>
    <source>
        <strain evidence="9 10">BK92</strain>
    </source>
</reference>
<comment type="subcellular location">
    <subcellularLocation>
        <location evidence="1 7">Cell membrane</location>
        <topology evidence="1 7">Multi-pass membrane protein</topology>
    </subcellularLocation>
</comment>